<dbReference type="AlphaFoldDB" id="A0A9Q0RXY6"/>
<dbReference type="Pfam" id="PF00067">
    <property type="entry name" value="p450"/>
    <property type="match status" value="1"/>
</dbReference>
<dbReference type="PROSITE" id="PS00086">
    <property type="entry name" value="CYTOCHROME_P450"/>
    <property type="match status" value="1"/>
</dbReference>
<evidence type="ECO:0000313" key="16">
    <source>
        <dbReference type="Proteomes" id="UP001151699"/>
    </source>
</evidence>
<evidence type="ECO:0000256" key="2">
    <source>
        <dbReference type="ARBA" id="ARBA00004174"/>
    </source>
</evidence>
<keyword evidence="6 12" id="KW-0479">Metal-binding</keyword>
<protein>
    <submittedName>
        <fullName evidence="15">Cytochrome P450 4C1</fullName>
    </submittedName>
</protein>
<keyword evidence="10 12" id="KW-0408">Iron</keyword>
<dbReference type="GO" id="GO:0020037">
    <property type="term" value="F:heme binding"/>
    <property type="evidence" value="ECO:0007669"/>
    <property type="project" value="InterPro"/>
</dbReference>
<evidence type="ECO:0000256" key="5">
    <source>
        <dbReference type="ARBA" id="ARBA00022617"/>
    </source>
</evidence>
<keyword evidence="9 13" id="KW-0560">Oxidoreductase</keyword>
<evidence type="ECO:0000313" key="15">
    <source>
        <dbReference type="EMBL" id="KAJ6636551.1"/>
    </source>
</evidence>
<comment type="cofactor">
    <cofactor evidence="1 12">
        <name>heme</name>
        <dbReference type="ChEBI" id="CHEBI:30413"/>
    </cofactor>
</comment>
<dbReference type="GO" id="GO:0005506">
    <property type="term" value="F:iron ion binding"/>
    <property type="evidence" value="ECO:0007669"/>
    <property type="project" value="InterPro"/>
</dbReference>
<dbReference type="InterPro" id="IPR002401">
    <property type="entry name" value="Cyt_P450_E_grp-I"/>
</dbReference>
<comment type="caution">
    <text evidence="15">The sequence shown here is derived from an EMBL/GenBank/DDBJ whole genome shotgun (WGS) entry which is preliminary data.</text>
</comment>
<feature type="transmembrane region" description="Helical" evidence="14">
    <location>
        <begin position="12"/>
        <end position="38"/>
    </location>
</feature>
<dbReference type="InterPro" id="IPR017972">
    <property type="entry name" value="Cyt_P450_CS"/>
</dbReference>
<dbReference type="InterPro" id="IPR050196">
    <property type="entry name" value="Cytochrome_P450_Monoox"/>
</dbReference>
<dbReference type="PRINTS" id="PR00463">
    <property type="entry name" value="EP450I"/>
</dbReference>
<dbReference type="Gene3D" id="1.10.630.10">
    <property type="entry name" value="Cytochrome P450"/>
    <property type="match status" value="1"/>
</dbReference>
<evidence type="ECO:0000256" key="8">
    <source>
        <dbReference type="ARBA" id="ARBA00022848"/>
    </source>
</evidence>
<keyword evidence="8" id="KW-0492">Microsome</keyword>
<evidence type="ECO:0000256" key="11">
    <source>
        <dbReference type="ARBA" id="ARBA00023033"/>
    </source>
</evidence>
<dbReference type="PANTHER" id="PTHR24291">
    <property type="entry name" value="CYTOCHROME P450 FAMILY 4"/>
    <property type="match status" value="1"/>
</dbReference>
<gene>
    <name evidence="15" type="primary">CYP4C1_10</name>
    <name evidence="15" type="ORF">Bhyg_15142</name>
</gene>
<evidence type="ECO:0000256" key="4">
    <source>
        <dbReference type="ARBA" id="ARBA00010617"/>
    </source>
</evidence>
<dbReference type="SUPFAM" id="SSF48264">
    <property type="entry name" value="Cytochrome P450"/>
    <property type="match status" value="1"/>
</dbReference>
<keyword evidence="11 13" id="KW-0503">Monooxygenase</keyword>
<evidence type="ECO:0000256" key="7">
    <source>
        <dbReference type="ARBA" id="ARBA00022824"/>
    </source>
</evidence>
<feature type="binding site" description="axial binding residue" evidence="12">
    <location>
        <position position="466"/>
    </location>
    <ligand>
        <name>heme</name>
        <dbReference type="ChEBI" id="CHEBI:30413"/>
    </ligand>
    <ligandPart>
        <name>Fe</name>
        <dbReference type="ChEBI" id="CHEBI:18248"/>
    </ligandPart>
</feature>
<keyword evidence="14" id="KW-0472">Membrane</keyword>
<keyword evidence="7" id="KW-0256">Endoplasmic reticulum</keyword>
<evidence type="ECO:0000256" key="3">
    <source>
        <dbReference type="ARBA" id="ARBA00004406"/>
    </source>
</evidence>
<name>A0A9Q0RXY6_9DIPT</name>
<dbReference type="GO" id="GO:0016705">
    <property type="term" value="F:oxidoreductase activity, acting on paired donors, with incorporation or reduction of molecular oxygen"/>
    <property type="evidence" value="ECO:0007669"/>
    <property type="project" value="InterPro"/>
</dbReference>
<evidence type="ECO:0000256" key="12">
    <source>
        <dbReference type="PIRSR" id="PIRSR602401-1"/>
    </source>
</evidence>
<dbReference type="Proteomes" id="UP001151699">
    <property type="component" value="Chromosome C"/>
</dbReference>
<keyword evidence="14" id="KW-0812">Transmembrane</keyword>
<evidence type="ECO:0000256" key="13">
    <source>
        <dbReference type="RuleBase" id="RU000461"/>
    </source>
</evidence>
<dbReference type="EMBL" id="WJQU01000004">
    <property type="protein sequence ID" value="KAJ6636551.1"/>
    <property type="molecule type" value="Genomic_DNA"/>
</dbReference>
<dbReference type="GO" id="GO:0004497">
    <property type="term" value="F:monooxygenase activity"/>
    <property type="evidence" value="ECO:0007669"/>
    <property type="project" value="UniProtKB-KW"/>
</dbReference>
<evidence type="ECO:0000256" key="14">
    <source>
        <dbReference type="SAM" id="Phobius"/>
    </source>
</evidence>
<keyword evidence="5 12" id="KW-0349">Heme</keyword>
<accession>A0A9Q0RXY6</accession>
<evidence type="ECO:0000256" key="6">
    <source>
        <dbReference type="ARBA" id="ARBA00022723"/>
    </source>
</evidence>
<keyword evidence="16" id="KW-1185">Reference proteome</keyword>
<comment type="similarity">
    <text evidence="4 13">Belongs to the cytochrome P450 family.</text>
</comment>
<keyword evidence="14" id="KW-1133">Transmembrane helix</keyword>
<evidence type="ECO:0000256" key="10">
    <source>
        <dbReference type="ARBA" id="ARBA00023004"/>
    </source>
</evidence>
<dbReference type="OrthoDB" id="1470350at2759"/>
<dbReference type="InterPro" id="IPR036396">
    <property type="entry name" value="Cyt_P450_sf"/>
</dbReference>
<organism evidence="15 16">
    <name type="scientific">Pseudolycoriella hygida</name>
    <dbReference type="NCBI Taxonomy" id="35572"/>
    <lineage>
        <taxon>Eukaryota</taxon>
        <taxon>Metazoa</taxon>
        <taxon>Ecdysozoa</taxon>
        <taxon>Arthropoda</taxon>
        <taxon>Hexapoda</taxon>
        <taxon>Insecta</taxon>
        <taxon>Pterygota</taxon>
        <taxon>Neoptera</taxon>
        <taxon>Endopterygota</taxon>
        <taxon>Diptera</taxon>
        <taxon>Nematocera</taxon>
        <taxon>Sciaroidea</taxon>
        <taxon>Sciaridae</taxon>
        <taxon>Pseudolycoriella</taxon>
    </lineage>
</organism>
<proteinExistence type="inferred from homology"/>
<evidence type="ECO:0000256" key="9">
    <source>
        <dbReference type="ARBA" id="ARBA00023002"/>
    </source>
</evidence>
<dbReference type="CDD" id="cd20628">
    <property type="entry name" value="CYP4"/>
    <property type="match status" value="1"/>
</dbReference>
<dbReference type="InterPro" id="IPR001128">
    <property type="entry name" value="Cyt_P450"/>
</dbReference>
<dbReference type="PRINTS" id="PR00385">
    <property type="entry name" value="P450"/>
</dbReference>
<comment type="subcellular location">
    <subcellularLocation>
        <location evidence="3">Endoplasmic reticulum membrane</location>
        <topology evidence="3">Peripheral membrane protein</topology>
    </subcellularLocation>
    <subcellularLocation>
        <location evidence="2">Microsome membrane</location>
        <topology evidence="2">Peripheral membrane protein</topology>
    </subcellularLocation>
</comment>
<reference evidence="15" key="1">
    <citation type="submission" date="2022-07" db="EMBL/GenBank/DDBJ databases">
        <authorList>
            <person name="Trinca V."/>
            <person name="Uliana J.V.C."/>
            <person name="Torres T.T."/>
            <person name="Ward R.J."/>
            <person name="Monesi N."/>
        </authorList>
    </citation>
    <scope>NUCLEOTIDE SEQUENCE</scope>
    <source>
        <strain evidence="15">HSMRA1968</strain>
        <tissue evidence="15">Whole embryos</tissue>
    </source>
</reference>
<dbReference type="FunFam" id="1.10.630.10:FF:000182">
    <property type="entry name" value="Cytochrome P450 3A4"/>
    <property type="match status" value="1"/>
</dbReference>
<dbReference type="PANTHER" id="PTHR24291:SF209">
    <property type="entry name" value="CYTOCHROME P450-LIKE PROTEIN"/>
    <property type="match status" value="1"/>
</dbReference>
<evidence type="ECO:0000256" key="1">
    <source>
        <dbReference type="ARBA" id="ARBA00001971"/>
    </source>
</evidence>
<feature type="non-terminal residue" evidence="15">
    <location>
        <position position="520"/>
    </location>
</feature>
<dbReference type="GO" id="GO:0005789">
    <property type="term" value="C:endoplasmic reticulum membrane"/>
    <property type="evidence" value="ECO:0007669"/>
    <property type="project" value="UniProtKB-SubCell"/>
</dbReference>
<sequence length="520" mass="60042">TPRRTAIQIIANVQYVVLLASDMIAIIISLLIVVYSAIPLIKWYQKRAAFVKAIDKIPGIKAYPIVGTTYRLFGVERKNIFKVVDEILTTYPYIVRSWIGSQPEVNLRKAEYIERVINSSKNMQKPLIYKFAKPWLGDGLITVSDGDKWHKHRKMITPTFHFAILESFCEIFSEKSKILVDQLSPHADSDAPVNIHEFVTRAALDIIGESAMGVPIDCQRRRDNEYFNAIYETSELILHRLMRPYLKWDIIYQSTPSGRKFKKCMAIIHGMTNEVIQNRKVVRAENKCKGVTPKKRSAFLDLLLDVNETNNLLTEKDIVDEVNTFMFAGHDTTAMGISWTLYMLGLHPDVQQSVFEELENIFNGSDRPAVLDDLNAMKYLERVIKEVMRLYPSVPTFSRVLSEDVLLDEYILPKGAWIRVGIYYLHRDPRFYPQPEKFDPDRFLPENTVARHPYAYIPFSAGPRNCVGQKFAMYEEKSVLSSIIRNFKITSVEKRDELSLISEVVLRSYNGINVKLERRK</sequence>